<organism evidence="1 2">
    <name type="scientific">Candidatus Liptonbacteria bacterium RIFCSPLOWO2_01_FULL_53_13</name>
    <dbReference type="NCBI Taxonomy" id="1798651"/>
    <lineage>
        <taxon>Bacteria</taxon>
        <taxon>Candidatus Liptoniibacteriota</taxon>
    </lineage>
</organism>
<dbReference type="Proteomes" id="UP000178348">
    <property type="component" value="Unassembled WGS sequence"/>
</dbReference>
<sequence>MANHEVGHVRSLHHHDGLGLMNANPTSTILVADELLQLEQRRHRKPLNVLLDNAPGTIASTSDRGQEKTLVFLCGAGH</sequence>
<name>A0A1G2CN14_9BACT</name>
<evidence type="ECO:0000313" key="1">
    <source>
        <dbReference type="EMBL" id="OGZ02602.1"/>
    </source>
</evidence>
<dbReference type="EMBL" id="MHLB01000007">
    <property type="protein sequence ID" value="OGZ02602.1"/>
    <property type="molecule type" value="Genomic_DNA"/>
</dbReference>
<gene>
    <name evidence="1" type="ORF">A2946_01555</name>
</gene>
<evidence type="ECO:0000313" key="2">
    <source>
        <dbReference type="Proteomes" id="UP000178348"/>
    </source>
</evidence>
<proteinExistence type="predicted"/>
<reference evidence="1 2" key="1">
    <citation type="journal article" date="2016" name="Nat. Commun.">
        <title>Thousands of microbial genomes shed light on interconnected biogeochemical processes in an aquifer system.</title>
        <authorList>
            <person name="Anantharaman K."/>
            <person name="Brown C.T."/>
            <person name="Hug L.A."/>
            <person name="Sharon I."/>
            <person name="Castelle C.J."/>
            <person name="Probst A.J."/>
            <person name="Thomas B.C."/>
            <person name="Singh A."/>
            <person name="Wilkins M.J."/>
            <person name="Karaoz U."/>
            <person name="Brodie E.L."/>
            <person name="Williams K.H."/>
            <person name="Hubbard S.S."/>
            <person name="Banfield J.F."/>
        </authorList>
    </citation>
    <scope>NUCLEOTIDE SEQUENCE [LARGE SCALE GENOMIC DNA]</scope>
</reference>
<dbReference type="AlphaFoldDB" id="A0A1G2CN14"/>
<accession>A0A1G2CN14</accession>
<comment type="caution">
    <text evidence="1">The sequence shown here is derived from an EMBL/GenBank/DDBJ whole genome shotgun (WGS) entry which is preliminary data.</text>
</comment>
<protein>
    <submittedName>
        <fullName evidence="1">Uncharacterized protein</fullName>
    </submittedName>
</protein>